<gene>
    <name evidence="1" type="ORF">AVEN_272948_1</name>
</gene>
<protein>
    <submittedName>
        <fullName evidence="1">Uncharacterized protein</fullName>
    </submittedName>
</protein>
<comment type="caution">
    <text evidence="1">The sequence shown here is derived from an EMBL/GenBank/DDBJ whole genome shotgun (WGS) entry which is preliminary data.</text>
</comment>
<organism evidence="1 2">
    <name type="scientific">Araneus ventricosus</name>
    <name type="common">Orbweaver spider</name>
    <name type="synonym">Epeira ventricosa</name>
    <dbReference type="NCBI Taxonomy" id="182803"/>
    <lineage>
        <taxon>Eukaryota</taxon>
        <taxon>Metazoa</taxon>
        <taxon>Ecdysozoa</taxon>
        <taxon>Arthropoda</taxon>
        <taxon>Chelicerata</taxon>
        <taxon>Arachnida</taxon>
        <taxon>Araneae</taxon>
        <taxon>Araneomorphae</taxon>
        <taxon>Entelegynae</taxon>
        <taxon>Araneoidea</taxon>
        <taxon>Araneidae</taxon>
        <taxon>Araneus</taxon>
    </lineage>
</organism>
<dbReference type="Proteomes" id="UP000499080">
    <property type="component" value="Unassembled WGS sequence"/>
</dbReference>
<accession>A0A4Y2M3M8</accession>
<sequence length="121" mass="13743">MHLVSSGVSEEHLRTYLAGDVHKRSLRRPKSAFTRAPCHRTGLLYDVRATDTLGGLEGTDSEESSLVSELSGDPQRSFCLDSPNRKDCGANYWNRREFRETTFKGNNIPNYLKRKTIPNKE</sequence>
<dbReference type="EMBL" id="BGPR01280130">
    <property type="protein sequence ID" value="GBN21571.1"/>
    <property type="molecule type" value="Genomic_DNA"/>
</dbReference>
<evidence type="ECO:0000313" key="1">
    <source>
        <dbReference type="EMBL" id="GBN21571.1"/>
    </source>
</evidence>
<proteinExistence type="predicted"/>
<name>A0A4Y2M3M8_ARAVE</name>
<dbReference type="AlphaFoldDB" id="A0A4Y2M3M8"/>
<reference evidence="1 2" key="1">
    <citation type="journal article" date="2019" name="Sci. Rep.">
        <title>Orb-weaving spider Araneus ventricosus genome elucidates the spidroin gene catalogue.</title>
        <authorList>
            <person name="Kono N."/>
            <person name="Nakamura H."/>
            <person name="Ohtoshi R."/>
            <person name="Moran D.A.P."/>
            <person name="Shinohara A."/>
            <person name="Yoshida Y."/>
            <person name="Fujiwara M."/>
            <person name="Mori M."/>
            <person name="Tomita M."/>
            <person name="Arakawa K."/>
        </authorList>
    </citation>
    <scope>NUCLEOTIDE SEQUENCE [LARGE SCALE GENOMIC DNA]</scope>
</reference>
<keyword evidence="2" id="KW-1185">Reference proteome</keyword>
<evidence type="ECO:0000313" key="2">
    <source>
        <dbReference type="Proteomes" id="UP000499080"/>
    </source>
</evidence>